<evidence type="ECO:0000313" key="1">
    <source>
        <dbReference type="EMBL" id="CAI6358642.1"/>
    </source>
</evidence>
<organism evidence="1 2">
    <name type="scientific">Macrosiphum euphorbiae</name>
    <name type="common">potato aphid</name>
    <dbReference type="NCBI Taxonomy" id="13131"/>
    <lineage>
        <taxon>Eukaryota</taxon>
        <taxon>Metazoa</taxon>
        <taxon>Ecdysozoa</taxon>
        <taxon>Arthropoda</taxon>
        <taxon>Hexapoda</taxon>
        <taxon>Insecta</taxon>
        <taxon>Pterygota</taxon>
        <taxon>Neoptera</taxon>
        <taxon>Paraneoptera</taxon>
        <taxon>Hemiptera</taxon>
        <taxon>Sternorrhyncha</taxon>
        <taxon>Aphidomorpha</taxon>
        <taxon>Aphidoidea</taxon>
        <taxon>Aphididae</taxon>
        <taxon>Macrosiphini</taxon>
        <taxon>Macrosiphum</taxon>
    </lineage>
</organism>
<evidence type="ECO:0000313" key="2">
    <source>
        <dbReference type="Proteomes" id="UP001160148"/>
    </source>
</evidence>
<protein>
    <submittedName>
        <fullName evidence="1">Uncharacterized protein</fullName>
    </submittedName>
</protein>
<gene>
    <name evidence="1" type="ORF">MEUPH1_LOCUS14138</name>
</gene>
<proteinExistence type="predicted"/>
<name>A0AAV0WS29_9HEMI</name>
<comment type="caution">
    <text evidence="1">The sequence shown here is derived from an EMBL/GenBank/DDBJ whole genome shotgun (WGS) entry which is preliminary data.</text>
</comment>
<dbReference type="Proteomes" id="UP001160148">
    <property type="component" value="Unassembled WGS sequence"/>
</dbReference>
<dbReference type="AlphaFoldDB" id="A0AAV0WS29"/>
<accession>A0AAV0WS29</accession>
<reference evidence="1 2" key="1">
    <citation type="submission" date="2023-01" db="EMBL/GenBank/DDBJ databases">
        <authorList>
            <person name="Whitehead M."/>
        </authorList>
    </citation>
    <scope>NUCLEOTIDE SEQUENCE [LARGE SCALE GENOMIC DNA]</scope>
</reference>
<sequence>MTRCSSGGDGVLNLQARNDNCPKRCVSPTASSEFRSIYLCLSYINHSSMMPMIDAALQYCLLYNFVFCDVFSSSSVSTCQNDNSILQFIKSTVTL</sequence>
<keyword evidence="2" id="KW-1185">Reference proteome</keyword>
<dbReference type="EMBL" id="CARXXK010000002">
    <property type="protein sequence ID" value="CAI6358642.1"/>
    <property type="molecule type" value="Genomic_DNA"/>
</dbReference>